<dbReference type="InterPro" id="IPR051311">
    <property type="entry name" value="DedA_domain"/>
</dbReference>
<keyword evidence="6 7" id="KW-0472">Membrane</keyword>
<comment type="subcellular location">
    <subcellularLocation>
        <location evidence="1">Cell membrane</location>
        <topology evidence="1">Multi-pass membrane protein</topology>
    </subcellularLocation>
</comment>
<gene>
    <name evidence="9" type="primary">dedA</name>
    <name evidence="9" type="ORF">DSM112329_02463</name>
</gene>
<keyword evidence="5 7" id="KW-1133">Transmembrane helix</keyword>
<feature type="transmembrane region" description="Helical" evidence="7">
    <location>
        <begin position="146"/>
        <end position="167"/>
    </location>
</feature>
<evidence type="ECO:0000256" key="4">
    <source>
        <dbReference type="ARBA" id="ARBA00022692"/>
    </source>
</evidence>
<feature type="transmembrane region" description="Helical" evidence="7">
    <location>
        <begin position="179"/>
        <end position="197"/>
    </location>
</feature>
<dbReference type="Pfam" id="PF09335">
    <property type="entry name" value="VTT_dom"/>
    <property type="match status" value="1"/>
</dbReference>
<dbReference type="InterPro" id="IPR032816">
    <property type="entry name" value="VTT_dom"/>
</dbReference>
<evidence type="ECO:0000256" key="6">
    <source>
        <dbReference type="ARBA" id="ARBA00023136"/>
    </source>
</evidence>
<protein>
    <submittedName>
        <fullName evidence="9">Protein DedA</fullName>
    </submittedName>
</protein>
<dbReference type="RefSeq" id="WP_354702109.1">
    <property type="nucleotide sequence ID" value="NZ_CP114014.1"/>
</dbReference>
<evidence type="ECO:0000256" key="7">
    <source>
        <dbReference type="SAM" id="Phobius"/>
    </source>
</evidence>
<organism evidence="9">
    <name type="scientific">Paraconexibacter sp. AEG42_29</name>
    <dbReference type="NCBI Taxonomy" id="2997339"/>
    <lineage>
        <taxon>Bacteria</taxon>
        <taxon>Bacillati</taxon>
        <taxon>Actinomycetota</taxon>
        <taxon>Thermoleophilia</taxon>
        <taxon>Solirubrobacterales</taxon>
        <taxon>Paraconexibacteraceae</taxon>
        <taxon>Paraconexibacter</taxon>
    </lineage>
</organism>
<evidence type="ECO:0000256" key="2">
    <source>
        <dbReference type="ARBA" id="ARBA00010792"/>
    </source>
</evidence>
<dbReference type="AlphaFoldDB" id="A0AAU7AW94"/>
<accession>A0AAU7AW94</accession>
<evidence type="ECO:0000313" key="9">
    <source>
        <dbReference type="EMBL" id="XAY05605.1"/>
    </source>
</evidence>
<dbReference type="KEGG" id="parq:DSM112329_02463"/>
<feature type="transmembrane region" description="Helical" evidence="7">
    <location>
        <begin position="21"/>
        <end position="42"/>
    </location>
</feature>
<dbReference type="PANTHER" id="PTHR42709:SF6">
    <property type="entry name" value="UNDECAPRENYL PHOSPHATE TRANSPORTER A"/>
    <property type="match status" value="1"/>
</dbReference>
<sequence length="207" mass="21601">MLDWLPDPLAVLRDLAESAGYWTYAIVAGVVLLETSVGLGILSPGEAVLAVAGAASTGSGSLDLVALLAIVWVAGMIGDGCSYRLGRRYGPGLLLRLRIPRRRIAHVHQLLADRGGVVLVGGRFVGPVRVFAPFLAGSSAMTGRRFLAWDALGVAVWGWSYVLIGYAFAGSVDGASSTFGRAGAVLVCAVVVLALIVRRRSRARDAG</sequence>
<keyword evidence="3" id="KW-1003">Cell membrane</keyword>
<keyword evidence="4 7" id="KW-0812">Transmembrane</keyword>
<name>A0AAU7AW94_9ACTN</name>
<evidence type="ECO:0000259" key="8">
    <source>
        <dbReference type="Pfam" id="PF09335"/>
    </source>
</evidence>
<proteinExistence type="inferred from homology"/>
<reference evidence="9" key="1">
    <citation type="submission" date="2022-12" db="EMBL/GenBank/DDBJ databases">
        <title>Paraconexibacter alkalitolerans sp. nov. and Baekduia alba sp. nov., isolated from soil and emended description of the genera Paraconexibacter (Chun et al., 2020) and Baekduia (An et al., 2020).</title>
        <authorList>
            <person name="Vieira S."/>
            <person name="Huber K.J."/>
            <person name="Geppert A."/>
            <person name="Wolf J."/>
            <person name="Neumann-Schaal M."/>
            <person name="Muesken M."/>
            <person name="Overmann J."/>
        </authorList>
    </citation>
    <scope>NUCLEOTIDE SEQUENCE</scope>
    <source>
        <strain evidence="9">AEG42_29</strain>
    </source>
</reference>
<dbReference type="GO" id="GO:0005886">
    <property type="term" value="C:plasma membrane"/>
    <property type="evidence" value="ECO:0007669"/>
    <property type="project" value="UniProtKB-SubCell"/>
</dbReference>
<evidence type="ECO:0000256" key="1">
    <source>
        <dbReference type="ARBA" id="ARBA00004651"/>
    </source>
</evidence>
<dbReference type="EMBL" id="CP114014">
    <property type="protein sequence ID" value="XAY05605.1"/>
    <property type="molecule type" value="Genomic_DNA"/>
</dbReference>
<evidence type="ECO:0000256" key="5">
    <source>
        <dbReference type="ARBA" id="ARBA00022989"/>
    </source>
</evidence>
<evidence type="ECO:0000256" key="3">
    <source>
        <dbReference type="ARBA" id="ARBA00022475"/>
    </source>
</evidence>
<comment type="similarity">
    <text evidence="2">Belongs to the DedA family.</text>
</comment>
<feature type="domain" description="VTT" evidence="8">
    <location>
        <begin position="44"/>
        <end position="166"/>
    </location>
</feature>
<feature type="transmembrane region" description="Helical" evidence="7">
    <location>
        <begin position="48"/>
        <end position="78"/>
    </location>
</feature>
<dbReference type="PANTHER" id="PTHR42709">
    <property type="entry name" value="ALKALINE PHOSPHATASE LIKE PROTEIN"/>
    <property type="match status" value="1"/>
</dbReference>